<evidence type="ECO:0000256" key="2">
    <source>
        <dbReference type="ARBA" id="ARBA00023002"/>
    </source>
</evidence>
<feature type="domain" description="D-isomer specific 2-hydroxyacid dehydrogenase catalytic" evidence="5">
    <location>
        <begin position="3"/>
        <end position="326"/>
    </location>
</feature>
<evidence type="ECO:0000256" key="4">
    <source>
        <dbReference type="RuleBase" id="RU003719"/>
    </source>
</evidence>
<dbReference type="STRING" id="1121345.SAMN02745217_01352"/>
<dbReference type="InterPro" id="IPR029753">
    <property type="entry name" value="D-isomer_DH_CS"/>
</dbReference>
<dbReference type="Gene3D" id="3.40.50.720">
    <property type="entry name" value="NAD(P)-binding Rossmann-like Domain"/>
    <property type="match status" value="2"/>
</dbReference>
<proteinExistence type="inferred from homology"/>
<dbReference type="Proteomes" id="UP000184612">
    <property type="component" value="Unassembled WGS sequence"/>
</dbReference>
<dbReference type="InterPro" id="IPR029752">
    <property type="entry name" value="D-isomer_DH_CS1"/>
</dbReference>
<comment type="similarity">
    <text evidence="1 4">Belongs to the D-isomer specific 2-hydroxyacid dehydrogenase family.</text>
</comment>
<dbReference type="Pfam" id="PF02826">
    <property type="entry name" value="2-Hacid_dh_C"/>
    <property type="match status" value="1"/>
</dbReference>
<reference evidence="7 8" key="1">
    <citation type="submission" date="2016-12" db="EMBL/GenBank/DDBJ databases">
        <authorList>
            <person name="Song W.-J."/>
            <person name="Kurnit D.M."/>
        </authorList>
    </citation>
    <scope>NUCLEOTIDE SEQUENCE [LARGE SCALE GENOMIC DNA]</scope>
    <source>
        <strain evidence="7 8">DSM 12503</strain>
    </source>
</reference>
<dbReference type="InterPro" id="IPR006139">
    <property type="entry name" value="D-isomer_2_OHA_DH_cat_dom"/>
</dbReference>
<accession>A0A1M7Y432</accession>
<protein>
    <submittedName>
        <fullName evidence="7">D-lactate dehydrogenase</fullName>
    </submittedName>
</protein>
<dbReference type="OrthoDB" id="9805416at2"/>
<dbReference type="PANTHER" id="PTHR43026">
    <property type="entry name" value="2-HYDROXYACID DEHYDROGENASE HOMOLOG 1-RELATED"/>
    <property type="match status" value="1"/>
</dbReference>
<dbReference type="RefSeq" id="WP_073588086.1">
    <property type="nucleotide sequence ID" value="NZ_FRFD01000004.1"/>
</dbReference>
<gene>
    <name evidence="7" type="ORF">SAMN02745217_01352</name>
</gene>
<dbReference type="InterPro" id="IPR058205">
    <property type="entry name" value="D-LDH-like"/>
</dbReference>
<feature type="domain" description="D-isomer specific 2-hydroxyacid dehydrogenase NAD-binding" evidence="6">
    <location>
        <begin position="111"/>
        <end position="296"/>
    </location>
</feature>
<evidence type="ECO:0000313" key="7">
    <source>
        <dbReference type="EMBL" id="SHO46971.1"/>
    </source>
</evidence>
<dbReference type="PANTHER" id="PTHR43026:SF1">
    <property type="entry name" value="2-HYDROXYACID DEHYDROGENASE HOMOLOG 1-RELATED"/>
    <property type="match status" value="1"/>
</dbReference>
<keyword evidence="2 4" id="KW-0560">Oxidoreductase</keyword>
<keyword evidence="8" id="KW-1185">Reference proteome</keyword>
<dbReference type="EMBL" id="FRFD01000004">
    <property type="protein sequence ID" value="SHO46971.1"/>
    <property type="molecule type" value="Genomic_DNA"/>
</dbReference>
<evidence type="ECO:0000313" key="8">
    <source>
        <dbReference type="Proteomes" id="UP000184612"/>
    </source>
</evidence>
<dbReference type="InterPro" id="IPR036291">
    <property type="entry name" value="NAD(P)-bd_dom_sf"/>
</dbReference>
<dbReference type="GO" id="GO:0008720">
    <property type="term" value="F:D-lactate dehydrogenase (NAD+) activity"/>
    <property type="evidence" value="ECO:0007669"/>
    <property type="project" value="TreeGrafter"/>
</dbReference>
<evidence type="ECO:0000256" key="3">
    <source>
        <dbReference type="ARBA" id="ARBA00023027"/>
    </source>
</evidence>
<dbReference type="SUPFAM" id="SSF52283">
    <property type="entry name" value="Formate/glycerate dehydrogenase catalytic domain-like"/>
    <property type="match status" value="1"/>
</dbReference>
<evidence type="ECO:0000259" key="5">
    <source>
        <dbReference type="Pfam" id="PF00389"/>
    </source>
</evidence>
<dbReference type="PROSITE" id="PS00065">
    <property type="entry name" value="D_2_HYDROXYACID_DH_1"/>
    <property type="match status" value="1"/>
</dbReference>
<dbReference type="PROSITE" id="PS00670">
    <property type="entry name" value="D_2_HYDROXYACID_DH_2"/>
    <property type="match status" value="1"/>
</dbReference>
<name>A0A1M7Y432_9FIRM</name>
<dbReference type="InterPro" id="IPR006140">
    <property type="entry name" value="D-isomer_DH_NAD-bd"/>
</dbReference>
<dbReference type="SUPFAM" id="SSF51735">
    <property type="entry name" value="NAD(P)-binding Rossmann-fold domains"/>
    <property type="match status" value="1"/>
</dbReference>
<evidence type="ECO:0000259" key="6">
    <source>
        <dbReference type="Pfam" id="PF02826"/>
    </source>
</evidence>
<organism evidence="7 8">
    <name type="scientific">Anaerocolumna xylanovorans DSM 12503</name>
    <dbReference type="NCBI Taxonomy" id="1121345"/>
    <lineage>
        <taxon>Bacteria</taxon>
        <taxon>Bacillati</taxon>
        <taxon>Bacillota</taxon>
        <taxon>Clostridia</taxon>
        <taxon>Lachnospirales</taxon>
        <taxon>Lachnospiraceae</taxon>
        <taxon>Anaerocolumna</taxon>
    </lineage>
</organism>
<keyword evidence="3" id="KW-0520">NAD</keyword>
<dbReference type="GO" id="GO:0051287">
    <property type="term" value="F:NAD binding"/>
    <property type="evidence" value="ECO:0007669"/>
    <property type="project" value="InterPro"/>
</dbReference>
<dbReference type="PROSITE" id="PS00671">
    <property type="entry name" value="D_2_HYDROXYACID_DH_3"/>
    <property type="match status" value="1"/>
</dbReference>
<sequence length="329" mass="37028">MKVLVFQANEEEMDYIYECNRRFGFELVFADFDFNTAGADVFRGFDALWITTSCKVTPKKAEELKSAGVCYLASRAAGTDHMDGKAMERAGIRGANVPKYSPNAIAEHTICLVLMLLRHMKRELFMIERYDFTLNGLRGRELRNMTVGVIGTGRIGAGTIQVLKGFGCRIIAHDLYQNEEVKDSAAYTDLQEVLASSDIIILHCPLTEKSEKLINRDTIGTMKDGVLLVNTARGGLMDYEAVLAGLTNGKIGGAAFDVYDRETPYIRRKAEKDTFEDETLRELLGRENVIYTAHMSFYTDTAIENMILTTFENLKEYEETGRCSNDIYE</sequence>
<evidence type="ECO:0000256" key="1">
    <source>
        <dbReference type="ARBA" id="ARBA00005854"/>
    </source>
</evidence>
<dbReference type="AlphaFoldDB" id="A0A1M7Y432"/>
<dbReference type="Pfam" id="PF00389">
    <property type="entry name" value="2-Hacid_dh"/>
    <property type="match status" value="1"/>
</dbReference>